<gene>
    <name evidence="4" type="ORF">C7449_108130</name>
</gene>
<dbReference type="InterPro" id="IPR036430">
    <property type="entry name" value="RNase_T2-like_sf"/>
</dbReference>
<keyword evidence="3" id="KW-0732">Signal</keyword>
<protein>
    <submittedName>
        <fullName evidence="4">Ribonuclease T2</fullName>
    </submittedName>
</protein>
<dbReference type="Gene3D" id="3.90.730.10">
    <property type="entry name" value="Ribonuclease T2-like"/>
    <property type="match status" value="1"/>
</dbReference>
<accession>A0A2T5AZB7</accession>
<evidence type="ECO:0000256" key="2">
    <source>
        <dbReference type="RuleBase" id="RU004328"/>
    </source>
</evidence>
<feature type="chain" id="PRO_5015414132" evidence="3">
    <location>
        <begin position="16"/>
        <end position="245"/>
    </location>
</feature>
<keyword evidence="5" id="KW-1185">Reference proteome</keyword>
<reference evidence="4 5" key="1">
    <citation type="submission" date="2018-04" db="EMBL/GenBank/DDBJ databases">
        <title>Genomic Encyclopedia of Type Strains, Phase IV (KMG-IV): sequencing the most valuable type-strain genomes for metagenomic binning, comparative biology and taxonomic classification.</title>
        <authorList>
            <person name="Goeker M."/>
        </authorList>
    </citation>
    <scope>NUCLEOTIDE SEQUENCE [LARGE SCALE GENOMIC DNA]</scope>
    <source>
        <strain evidence="4 5">DSM 7138</strain>
    </source>
</reference>
<dbReference type="GO" id="GO:0033897">
    <property type="term" value="F:ribonuclease T2 activity"/>
    <property type="evidence" value="ECO:0007669"/>
    <property type="project" value="InterPro"/>
</dbReference>
<evidence type="ECO:0000256" key="1">
    <source>
        <dbReference type="ARBA" id="ARBA00007469"/>
    </source>
</evidence>
<dbReference type="SUPFAM" id="SSF55895">
    <property type="entry name" value="Ribonuclease Rh-like"/>
    <property type="match status" value="1"/>
</dbReference>
<evidence type="ECO:0000313" key="4">
    <source>
        <dbReference type="EMBL" id="PTM92082.1"/>
    </source>
</evidence>
<evidence type="ECO:0000256" key="3">
    <source>
        <dbReference type="SAM" id="SignalP"/>
    </source>
</evidence>
<feature type="signal peptide" evidence="3">
    <location>
        <begin position="1"/>
        <end position="15"/>
    </location>
</feature>
<dbReference type="RefSeq" id="WP_108004359.1">
    <property type="nucleotide sequence ID" value="NZ_JBHEEX010000004.1"/>
</dbReference>
<dbReference type="Pfam" id="PF00445">
    <property type="entry name" value="Ribonuclease_T2"/>
    <property type="match status" value="1"/>
</dbReference>
<organism evidence="4 5">
    <name type="scientific">Mycoplana dimorpha</name>
    <dbReference type="NCBI Taxonomy" id="28320"/>
    <lineage>
        <taxon>Bacteria</taxon>
        <taxon>Pseudomonadati</taxon>
        <taxon>Pseudomonadota</taxon>
        <taxon>Alphaproteobacteria</taxon>
        <taxon>Hyphomicrobiales</taxon>
        <taxon>Rhizobiaceae</taxon>
        <taxon>Mycoplana</taxon>
    </lineage>
</organism>
<evidence type="ECO:0000313" key="5">
    <source>
        <dbReference type="Proteomes" id="UP000241247"/>
    </source>
</evidence>
<dbReference type="AlphaFoldDB" id="A0A2T5AZB7"/>
<dbReference type="Proteomes" id="UP000241247">
    <property type="component" value="Unassembled WGS sequence"/>
</dbReference>
<comment type="similarity">
    <text evidence="1 2">Belongs to the RNase T2 family.</text>
</comment>
<name>A0A2T5AZB7_MYCDI</name>
<proteinExistence type="inferred from homology"/>
<dbReference type="GO" id="GO:0003723">
    <property type="term" value="F:RNA binding"/>
    <property type="evidence" value="ECO:0007669"/>
    <property type="project" value="InterPro"/>
</dbReference>
<dbReference type="EMBL" id="PZZZ01000008">
    <property type="protein sequence ID" value="PTM92082.1"/>
    <property type="molecule type" value="Genomic_DNA"/>
</dbReference>
<sequence length="245" mass="25625">MMAALVLFLAAPALAEALQQEPHDGEGGQGATRHVLALTWQPGFCLTKPESPECRRHPKAGAPRLSLHGLWQVRKSYCALDADLKKRDRSGKWTDLPQLSLSEGTAARLAEAMPGVASGLDRHQWLMNGACHAATAEAYYVRSLAMLDAVNGSAVGTFFETHAGRSVTMADVAAAFDAAFGAGAGERVRLRCRDVDGQSVLTGLTIGLSAPDGDLPALIRGAAPTRSACEAGLVAQVGLVAQAVD</sequence>
<dbReference type="InterPro" id="IPR001568">
    <property type="entry name" value="RNase_T2-like"/>
</dbReference>
<comment type="caution">
    <text evidence="4">The sequence shown here is derived from an EMBL/GenBank/DDBJ whole genome shotgun (WGS) entry which is preliminary data.</text>
</comment>
<dbReference type="OrthoDB" id="4720638at2"/>